<evidence type="ECO:0000313" key="2">
    <source>
        <dbReference type="EMBL" id="QLG51194.1"/>
    </source>
</evidence>
<sequence>MHSSQGRQGENRYQSDRQGQRGNRYQNTGEQHGSQYQQGQTEYGRHQRSEGHQSGSQRNRGGDQYDQGTEGRYGDTQQYDRRRNQDDTDRSAGRMNREQSNTGLQYRQQRRQSEQGDWSQSGESNQRRSEAGGSDRNQQLDDEDMSNRRHIHERDPTADSGRSRDEDYRSG</sequence>
<feature type="compositionally biased region" description="Polar residues" evidence="1">
    <location>
        <begin position="98"/>
        <end position="107"/>
    </location>
</feature>
<feature type="region of interest" description="Disordered" evidence="1">
    <location>
        <begin position="1"/>
        <end position="171"/>
    </location>
</feature>
<dbReference type="AlphaFoldDB" id="A0A7D5GK77"/>
<feature type="compositionally biased region" description="Polar residues" evidence="1">
    <location>
        <begin position="20"/>
        <end position="41"/>
    </location>
</feature>
<reference evidence="2 3" key="1">
    <citation type="submission" date="2020-07" db="EMBL/GenBank/DDBJ databases">
        <authorList>
            <person name="Cui H."/>
        </authorList>
    </citation>
    <scope>NUCLEOTIDE SEQUENCE [LARGE SCALE GENOMIC DNA]</scope>
    <source>
        <strain evidence="2 3">YPL8</strain>
    </source>
</reference>
<feature type="compositionally biased region" description="Basic and acidic residues" evidence="1">
    <location>
        <begin position="9"/>
        <end position="19"/>
    </location>
</feature>
<feature type="compositionally biased region" description="Polar residues" evidence="1">
    <location>
        <begin position="115"/>
        <end position="124"/>
    </location>
</feature>
<keyword evidence="3" id="KW-1185">Reference proteome</keyword>
<organism evidence="2 3">
    <name type="scientific">Natrinema halophilum</name>
    <dbReference type="NCBI Taxonomy" id="1699371"/>
    <lineage>
        <taxon>Archaea</taxon>
        <taxon>Methanobacteriati</taxon>
        <taxon>Methanobacteriota</taxon>
        <taxon>Stenosarchaea group</taxon>
        <taxon>Halobacteria</taxon>
        <taxon>Halobacteriales</taxon>
        <taxon>Natrialbaceae</taxon>
        <taxon>Natrinema</taxon>
    </lineage>
</organism>
<accession>A0A7D5GK77</accession>
<proteinExistence type="predicted"/>
<protein>
    <submittedName>
        <fullName evidence="2">Uncharacterized protein</fullName>
    </submittedName>
</protein>
<evidence type="ECO:0000313" key="3">
    <source>
        <dbReference type="Proteomes" id="UP000509241"/>
    </source>
</evidence>
<dbReference type="EMBL" id="CP058601">
    <property type="protein sequence ID" value="QLG51194.1"/>
    <property type="molecule type" value="Genomic_DNA"/>
</dbReference>
<dbReference type="OrthoDB" id="188411at2157"/>
<name>A0A7D5GK77_9EURY</name>
<feature type="compositionally biased region" description="Basic and acidic residues" evidence="1">
    <location>
        <begin position="152"/>
        <end position="171"/>
    </location>
</feature>
<feature type="compositionally biased region" description="Basic and acidic residues" evidence="1">
    <location>
        <begin position="78"/>
        <end position="97"/>
    </location>
</feature>
<dbReference type="Proteomes" id="UP000509241">
    <property type="component" value="Chromosome"/>
</dbReference>
<gene>
    <name evidence="2" type="ORF">HYG82_11275</name>
</gene>
<evidence type="ECO:0000256" key="1">
    <source>
        <dbReference type="SAM" id="MobiDB-lite"/>
    </source>
</evidence>